<evidence type="ECO:0000313" key="1">
    <source>
        <dbReference type="EMBL" id="AGH42513.1"/>
    </source>
</evidence>
<dbReference type="HOGENOM" id="CLU_3346908_0_0_6"/>
<accession>M4RIV9</accession>
<dbReference type="AlphaFoldDB" id="M4RIV9"/>
<gene>
    <name evidence="1" type="ORF">C427_0403</name>
</gene>
<sequence length="37" mass="4175">MKDVDGRKTINIHTGIITKKNLMKTIALAYLSDWPTS</sequence>
<organism evidence="1 2">
    <name type="scientific">Paraglaciecola psychrophila 170</name>
    <dbReference type="NCBI Taxonomy" id="1129794"/>
    <lineage>
        <taxon>Bacteria</taxon>
        <taxon>Pseudomonadati</taxon>
        <taxon>Pseudomonadota</taxon>
        <taxon>Gammaproteobacteria</taxon>
        <taxon>Alteromonadales</taxon>
        <taxon>Alteromonadaceae</taxon>
        <taxon>Paraglaciecola</taxon>
    </lineage>
</organism>
<dbReference type="Proteomes" id="UP000011864">
    <property type="component" value="Chromosome"/>
</dbReference>
<reference evidence="1 2" key="1">
    <citation type="journal article" date="2013" name="Genome Announc.">
        <title>Complete Genome Sequence of Glaciecola psychrophila Strain 170T.</title>
        <authorList>
            <person name="Yin J."/>
            <person name="Chen J."/>
            <person name="Liu G."/>
            <person name="Yu Y."/>
            <person name="Song L."/>
            <person name="Wang X."/>
            <person name="Qu X."/>
        </authorList>
    </citation>
    <scope>NUCLEOTIDE SEQUENCE [LARGE SCALE GENOMIC DNA]</scope>
    <source>
        <strain evidence="1 2">170</strain>
    </source>
</reference>
<dbReference type="EMBL" id="CP003837">
    <property type="protein sequence ID" value="AGH42513.1"/>
    <property type="molecule type" value="Genomic_DNA"/>
</dbReference>
<evidence type="ECO:0000313" key="2">
    <source>
        <dbReference type="Proteomes" id="UP000011864"/>
    </source>
</evidence>
<proteinExistence type="predicted"/>
<protein>
    <submittedName>
        <fullName evidence="1">Uncharacterized protein</fullName>
    </submittedName>
</protein>
<dbReference type="KEGG" id="gps:C427_0403"/>
<name>M4RIV9_9ALTE</name>
<keyword evidence="2" id="KW-1185">Reference proteome</keyword>